<comment type="cofactor">
    <cofactor evidence="10">
        <name>Mo-molybdopterin</name>
        <dbReference type="ChEBI" id="CHEBI:71302"/>
    </cofactor>
    <text evidence="10">Binds 1 Mo-molybdopterin (Mo-MPT) cofactor per subunit.</text>
</comment>
<dbReference type="InterPro" id="IPR036318">
    <property type="entry name" value="FAD-bd_PCMH-like_sf"/>
</dbReference>
<dbReference type="SUPFAM" id="SSF55447">
    <property type="entry name" value="CO dehydrogenase flavoprotein C-terminal domain-like"/>
    <property type="match status" value="1"/>
</dbReference>
<keyword evidence="7 10" id="KW-0408">Iron</keyword>
<keyword evidence="3" id="KW-0285">Flavoprotein</keyword>
<evidence type="ECO:0000313" key="13">
    <source>
        <dbReference type="Proteomes" id="UP001165065"/>
    </source>
</evidence>
<feature type="binding site" evidence="10">
    <location>
        <position position="904"/>
    </location>
    <ligand>
        <name>Mo-molybdopterin</name>
        <dbReference type="ChEBI" id="CHEBI:71302"/>
    </ligand>
    <ligandPart>
        <name>Mo</name>
        <dbReference type="ChEBI" id="CHEBI:28685"/>
    </ligandPart>
</feature>
<reference evidence="13" key="1">
    <citation type="journal article" date="2023" name="Commun. Biol.">
        <title>Genome analysis of Parmales, the sister group of diatoms, reveals the evolutionary specialization of diatoms from phago-mixotrophs to photoautotrophs.</title>
        <authorList>
            <person name="Ban H."/>
            <person name="Sato S."/>
            <person name="Yoshikawa S."/>
            <person name="Yamada K."/>
            <person name="Nakamura Y."/>
            <person name="Ichinomiya M."/>
            <person name="Sato N."/>
            <person name="Blanc-Mathieu R."/>
            <person name="Endo H."/>
            <person name="Kuwata A."/>
            <person name="Ogata H."/>
        </authorList>
    </citation>
    <scope>NUCLEOTIDE SEQUENCE [LARGE SCALE GENOMIC DNA]</scope>
</reference>
<comment type="cofactor">
    <cofactor evidence="9">
        <name>FAD</name>
        <dbReference type="ChEBI" id="CHEBI:57692"/>
    </cofactor>
</comment>
<evidence type="ECO:0000256" key="1">
    <source>
        <dbReference type="ARBA" id="ARBA00006849"/>
    </source>
</evidence>
<dbReference type="SUPFAM" id="SSF54665">
    <property type="entry name" value="CO dehydrogenase molybdoprotein N-domain-like"/>
    <property type="match status" value="1"/>
</dbReference>
<dbReference type="InterPro" id="IPR036683">
    <property type="entry name" value="CO_DH_flav_C_dom_sf"/>
</dbReference>
<dbReference type="InterPro" id="IPR008274">
    <property type="entry name" value="AldOxase/xan_DH_MoCoBD1"/>
</dbReference>
<evidence type="ECO:0000256" key="5">
    <source>
        <dbReference type="ARBA" id="ARBA00022827"/>
    </source>
</evidence>
<dbReference type="InterPro" id="IPR036010">
    <property type="entry name" value="2Fe-2S_ferredoxin-like_sf"/>
</dbReference>
<dbReference type="Gene3D" id="3.90.1170.50">
    <property type="entry name" value="Aldehyde oxidase/xanthine dehydrogenase, a/b hammerhead"/>
    <property type="match status" value="1"/>
</dbReference>
<name>A0A9W7LBS7_9STRA</name>
<gene>
    <name evidence="12" type="ORF">TrCOL_g2849</name>
</gene>
<feature type="active site" description="Proton acceptor" evidence="8">
    <location>
        <position position="1252"/>
    </location>
</feature>
<dbReference type="Gene3D" id="3.30.465.10">
    <property type="match status" value="1"/>
</dbReference>
<evidence type="ECO:0000256" key="7">
    <source>
        <dbReference type="ARBA" id="ARBA00023004"/>
    </source>
</evidence>
<feature type="binding site" evidence="10">
    <location>
        <position position="109"/>
    </location>
    <ligand>
        <name>[2Fe-2S] cluster</name>
        <dbReference type="ChEBI" id="CHEBI:190135"/>
        <label>2</label>
    </ligand>
</feature>
<sequence length="1298" mass="138915">MFTIFVNATTHNLPPTFDPTRSLASFLRSDLGLTGTKIGCHEGGCGACTVLFTSPNDPKPVPINSCLKLLSSCNNCHILTTEGLGSTQTTLSDIQRAIADGNGSQCGFCTPGWVMACAGFLLSELPKTPANMEQFFDGNLCRCTGYRPIIQSFMKLLNGEKENCTGSCDTCTACDHNEGTHDCDAGGDAVFCQGGGESGGCCQDLEDLIVKKDTTKPSSLLRISDGLTEFFQPPDLTSALTLIGKYDKSDIGINAGHTGKGGVEKYYNETAPYYRGVDAKVIVDVGNITELQAVTSSNGVVTAGSGVTLAKLVKFFSSSDYAPFQAASRHLSVIANSQVRSAGTWAGNLSMAQKYPHFPSDIFLTLSALSATLTFATYDGQVVANVPVQTFCKDAFFKEHCALILSFSVEQKPGDGWVARRFKLTQRARNAHAHVSLFVVANVSSEGCIQDATVAVGGVTSAIEVCPKTSRAMLGAVATLDDNVIETFTQELESLGLNQEDDLTRKDYRLLAARNCLKKFYLYLNAKEGGDESLSRDVGGKGVQEYSISLDALPVTAPVPKIGARLQASGEAKYCHDNASTVDPRFSLHGAFVFSDEVGKRIEGISYKSAYPLGLVDYVDARDLKNGKRIVGDEVLFLSIGDIVPSVGYPVALVLFKKEEDANKVAAAVEITYSDVAETEVSHPVFSLADAIKYRRIFTPKDVNAKISKGDADSALAKAPMRLKGCTETGGQKHFYFETQSAVCKLGEGGEVEVRSSTQNVSGTQEIIGKLLGIGSSKVVVKQLRAGGGYGGKLTRSFQCSGAAALAAAKTGRTCAVVQDRGIDLQMIGGREPMIIEYDIGFDADGKILAVKFLIHAESGVTIDGSAGSLGMATLWMDHVYNVDNFSCEGILYKTNVSTNTSCRSPGNMQSNFVYEDLIYRIANRVGKRVKDVQELNFYRTGDVLPCERDGTSLGDLKQVNLQRCWRELHEKAKIEEKQKDIEAFNRTHDTKKRGLSCAPVKYGISGAGYKQQVRVCIYADSTVRVGTSGAEIGQGLATKVVQCVALRLGVDMEKIDVHESDTSNNTVNNGATGGSATSEVCCQAALNACDTLLARLKEHGDYEVGGDVSFADAVAATDGAGVSLSADGWNNPTSSSEFQYFVWVATAAVVELDVLTGEASVISADIQYDCGEQLNAYIDVGQIEGGFIMGLGYFLTEKVVFDHTGALKSVGTWEYKPPGMLDIPREFNVRLLSNVGNNAEGNVLRSKAVGEPPMVSSMSVWFAVREAVLAAGGSMDLMCPATIDERLLAINKANMNL</sequence>
<keyword evidence="2 10" id="KW-0500">Molybdenum</keyword>
<dbReference type="Gene3D" id="3.10.20.30">
    <property type="match status" value="1"/>
</dbReference>
<keyword evidence="10" id="KW-0001">2Fe-2S</keyword>
<comment type="cofactor">
    <cofactor evidence="10">
        <name>[2Fe-2S] cluster</name>
        <dbReference type="ChEBI" id="CHEBI:190135"/>
    </cofactor>
    <text evidence="10">Binds 2 [2Fe-2S] clusters.</text>
</comment>
<evidence type="ECO:0000256" key="2">
    <source>
        <dbReference type="ARBA" id="ARBA00022505"/>
    </source>
</evidence>
<evidence type="ECO:0000256" key="4">
    <source>
        <dbReference type="ARBA" id="ARBA00022723"/>
    </source>
</evidence>
<dbReference type="InterPro" id="IPR036856">
    <property type="entry name" value="Ald_Oxase/Xan_DH_a/b_sf"/>
</dbReference>
<dbReference type="SUPFAM" id="SSF56176">
    <property type="entry name" value="FAD-binding/transporter-associated domain-like"/>
    <property type="match status" value="1"/>
</dbReference>
<dbReference type="Gene3D" id="3.30.365.10">
    <property type="entry name" value="Aldehyde oxidase/xanthine dehydrogenase, molybdopterin binding domain"/>
    <property type="match status" value="4"/>
</dbReference>
<evidence type="ECO:0000256" key="10">
    <source>
        <dbReference type="PIRSR" id="PIRSR000127-3"/>
    </source>
</evidence>
<feature type="binding site" evidence="10">
    <location>
        <position position="106"/>
    </location>
    <ligand>
        <name>[2Fe-2S] cluster</name>
        <dbReference type="ChEBI" id="CHEBI:190135"/>
        <label>2</label>
    </ligand>
</feature>
<comment type="similarity">
    <text evidence="1">Belongs to the xanthine dehydrogenase family.</text>
</comment>
<dbReference type="SUPFAM" id="SSF56003">
    <property type="entry name" value="Molybdenum cofactor-binding domain"/>
    <property type="match status" value="1"/>
</dbReference>
<dbReference type="InterPro" id="IPR036884">
    <property type="entry name" value="2Fe-2S-bd_dom_sf"/>
</dbReference>
<dbReference type="GO" id="GO:0071949">
    <property type="term" value="F:FAD binding"/>
    <property type="evidence" value="ECO:0007669"/>
    <property type="project" value="InterPro"/>
</dbReference>
<feature type="binding site" evidence="10">
    <location>
        <position position="141"/>
    </location>
    <ligand>
        <name>[2Fe-2S] cluster</name>
        <dbReference type="ChEBI" id="CHEBI:190135"/>
        <label>2</label>
    </ligand>
</feature>
<dbReference type="InterPro" id="IPR016208">
    <property type="entry name" value="Ald_Oxase/xanthine_DH-like"/>
</dbReference>
<dbReference type="InterPro" id="IPR002346">
    <property type="entry name" value="Mopterin_DH_FAD-bd"/>
</dbReference>
<evidence type="ECO:0000256" key="9">
    <source>
        <dbReference type="PIRSR" id="PIRSR000127-2"/>
    </source>
</evidence>
<keyword evidence="10" id="KW-0411">Iron-sulfur</keyword>
<dbReference type="PROSITE" id="PS00197">
    <property type="entry name" value="2FE2S_FER_1"/>
    <property type="match status" value="1"/>
</dbReference>
<dbReference type="InterPro" id="IPR002888">
    <property type="entry name" value="2Fe-2S-bd"/>
</dbReference>
<keyword evidence="6" id="KW-0560">Oxidoreductase</keyword>
<dbReference type="InterPro" id="IPR012675">
    <property type="entry name" value="Beta-grasp_dom_sf"/>
</dbReference>
<dbReference type="SUPFAM" id="SSF54292">
    <property type="entry name" value="2Fe-2S ferredoxin-like"/>
    <property type="match status" value="1"/>
</dbReference>
<dbReference type="InterPro" id="IPR016169">
    <property type="entry name" value="FAD-bd_PCMH_sub2"/>
</dbReference>
<feature type="binding site" evidence="9">
    <location>
        <position position="423"/>
    </location>
    <ligand>
        <name>FAD</name>
        <dbReference type="ChEBI" id="CHEBI:57692"/>
    </ligand>
</feature>
<dbReference type="GO" id="GO:0005506">
    <property type="term" value="F:iron ion binding"/>
    <property type="evidence" value="ECO:0007669"/>
    <property type="project" value="InterPro"/>
</dbReference>
<dbReference type="Pfam" id="PF00941">
    <property type="entry name" value="FAD_binding_5"/>
    <property type="match status" value="1"/>
</dbReference>
<dbReference type="SMART" id="SM01008">
    <property type="entry name" value="Ald_Xan_dh_C"/>
    <property type="match status" value="1"/>
</dbReference>
<dbReference type="InterPro" id="IPR046867">
    <property type="entry name" value="AldOxase/xan_DH_MoCoBD2"/>
</dbReference>
<proteinExistence type="inferred from homology"/>
<evidence type="ECO:0000313" key="12">
    <source>
        <dbReference type="EMBL" id="GMI44035.1"/>
    </source>
</evidence>
<feature type="domain" description="FAD-binding PCMH-type" evidence="11">
    <location>
        <begin position="223"/>
        <end position="427"/>
    </location>
</feature>
<dbReference type="Pfam" id="PF03450">
    <property type="entry name" value="CO_deh_flav_C"/>
    <property type="match status" value="1"/>
</dbReference>
<evidence type="ECO:0000256" key="8">
    <source>
        <dbReference type="PIRSR" id="PIRSR000127-1"/>
    </source>
</evidence>
<dbReference type="GO" id="GO:0016491">
    <property type="term" value="F:oxidoreductase activity"/>
    <property type="evidence" value="ECO:0007669"/>
    <property type="project" value="UniProtKB-KW"/>
</dbReference>
<keyword evidence="5 9" id="KW-0274">FAD</keyword>
<dbReference type="PIRSF" id="PIRSF000127">
    <property type="entry name" value="Xanthine_DH"/>
    <property type="match status" value="1"/>
</dbReference>
<dbReference type="PANTHER" id="PTHR11908:SF132">
    <property type="entry name" value="ALDEHYDE OXIDASE 1-RELATED"/>
    <property type="match status" value="1"/>
</dbReference>
<keyword evidence="13" id="KW-1185">Reference proteome</keyword>
<dbReference type="PROSITE" id="PS51387">
    <property type="entry name" value="FAD_PCMH"/>
    <property type="match status" value="1"/>
</dbReference>
<feature type="binding site" evidence="10">
    <location>
        <position position="40"/>
    </location>
    <ligand>
        <name>[2Fe-2S] cluster</name>
        <dbReference type="ChEBI" id="CHEBI:190135"/>
        <label>1</label>
    </ligand>
</feature>
<feature type="binding site" evidence="10">
    <location>
        <position position="45"/>
    </location>
    <ligand>
        <name>[2Fe-2S] cluster</name>
        <dbReference type="ChEBI" id="CHEBI:190135"/>
        <label>1</label>
    </ligand>
</feature>
<evidence type="ECO:0000259" key="11">
    <source>
        <dbReference type="PROSITE" id="PS51387"/>
    </source>
</evidence>
<dbReference type="FunFam" id="3.30.365.10:FF:000001">
    <property type="entry name" value="Xanthine dehydrogenase oxidase"/>
    <property type="match status" value="1"/>
</dbReference>
<dbReference type="GO" id="GO:0051537">
    <property type="term" value="F:2 iron, 2 sulfur cluster binding"/>
    <property type="evidence" value="ECO:0007669"/>
    <property type="project" value="UniProtKB-KW"/>
</dbReference>
<feature type="binding site" evidence="10">
    <location>
        <position position="48"/>
    </location>
    <ligand>
        <name>[2Fe-2S] cluster</name>
        <dbReference type="ChEBI" id="CHEBI:190135"/>
        <label>1</label>
    </ligand>
</feature>
<dbReference type="Gene3D" id="3.30.390.50">
    <property type="entry name" value="CO dehydrogenase flavoprotein, C-terminal domain"/>
    <property type="match status" value="1"/>
</dbReference>
<dbReference type="OrthoDB" id="8300278at2759"/>
<dbReference type="EMBL" id="BRYA01000204">
    <property type="protein sequence ID" value="GMI44035.1"/>
    <property type="molecule type" value="Genomic_DNA"/>
</dbReference>
<protein>
    <recommendedName>
        <fullName evidence="11">FAD-binding PCMH-type domain-containing protein</fullName>
    </recommendedName>
</protein>
<dbReference type="InterPro" id="IPR037165">
    <property type="entry name" value="AldOxase/xan_DH_Mopterin-bd_sf"/>
</dbReference>
<dbReference type="Pfam" id="PF02738">
    <property type="entry name" value="MoCoBD_1"/>
    <property type="match status" value="1"/>
</dbReference>
<evidence type="ECO:0000256" key="3">
    <source>
        <dbReference type="ARBA" id="ARBA00022630"/>
    </source>
</evidence>
<accession>A0A9W7LBS7</accession>
<dbReference type="InterPro" id="IPR016166">
    <property type="entry name" value="FAD-bd_PCMH"/>
</dbReference>
<dbReference type="Proteomes" id="UP001165065">
    <property type="component" value="Unassembled WGS sequence"/>
</dbReference>
<dbReference type="SMART" id="SM01092">
    <property type="entry name" value="CO_deh_flav_C"/>
    <property type="match status" value="1"/>
</dbReference>
<feature type="binding site" evidence="10">
    <location>
        <position position="66"/>
    </location>
    <ligand>
        <name>[2Fe-2S] cluster</name>
        <dbReference type="ChEBI" id="CHEBI:190135"/>
        <label>1</label>
    </ligand>
</feature>
<dbReference type="PANTHER" id="PTHR11908">
    <property type="entry name" value="XANTHINE DEHYDROGENASE"/>
    <property type="match status" value="1"/>
</dbReference>
<feature type="binding site" evidence="10">
    <location>
        <position position="759"/>
    </location>
    <ligand>
        <name>Mo-molybdopterin</name>
        <dbReference type="ChEBI" id="CHEBI:71302"/>
    </ligand>
    <ligandPart>
        <name>Mo</name>
        <dbReference type="ChEBI" id="CHEBI:28685"/>
    </ligandPart>
</feature>
<dbReference type="InterPro" id="IPR006058">
    <property type="entry name" value="2Fe2S_fd_BS"/>
</dbReference>
<dbReference type="Pfam" id="PF01799">
    <property type="entry name" value="Fer2_2"/>
    <property type="match status" value="1"/>
</dbReference>
<dbReference type="SUPFAM" id="SSF47741">
    <property type="entry name" value="CO dehydrogenase ISP C-domain like"/>
    <property type="match status" value="1"/>
</dbReference>
<feature type="binding site" evidence="10">
    <location>
        <position position="143"/>
    </location>
    <ligand>
        <name>[2Fe-2S] cluster</name>
        <dbReference type="ChEBI" id="CHEBI:190135"/>
        <label>2</label>
    </ligand>
</feature>
<keyword evidence="4 10" id="KW-0479">Metal-binding</keyword>
<feature type="binding site" evidence="10">
    <location>
        <position position="1075"/>
    </location>
    <ligand>
        <name>Mo-molybdopterin</name>
        <dbReference type="ChEBI" id="CHEBI:71302"/>
    </ligand>
    <ligandPart>
        <name>Mo</name>
        <dbReference type="ChEBI" id="CHEBI:28685"/>
    </ligandPart>
</feature>
<organism evidence="12 13">
    <name type="scientific">Triparma columacea</name>
    <dbReference type="NCBI Taxonomy" id="722753"/>
    <lineage>
        <taxon>Eukaryota</taxon>
        <taxon>Sar</taxon>
        <taxon>Stramenopiles</taxon>
        <taxon>Ochrophyta</taxon>
        <taxon>Bolidophyceae</taxon>
        <taxon>Parmales</taxon>
        <taxon>Triparmaceae</taxon>
        <taxon>Triparma</taxon>
    </lineage>
</organism>
<dbReference type="InterPro" id="IPR000674">
    <property type="entry name" value="Ald_Oxase/Xan_DH_a/b"/>
</dbReference>
<dbReference type="Gene3D" id="1.10.150.120">
    <property type="entry name" value="[2Fe-2S]-binding domain"/>
    <property type="match status" value="1"/>
</dbReference>
<evidence type="ECO:0000256" key="6">
    <source>
        <dbReference type="ARBA" id="ARBA00023002"/>
    </source>
</evidence>
<dbReference type="InterPro" id="IPR005107">
    <property type="entry name" value="CO_DH_flav_C"/>
</dbReference>
<dbReference type="Pfam" id="PF20256">
    <property type="entry name" value="MoCoBD_2"/>
    <property type="match status" value="1"/>
</dbReference>
<comment type="caution">
    <text evidence="12">The sequence shown here is derived from an EMBL/GenBank/DDBJ whole genome shotgun (WGS) entry which is preliminary data.</text>
</comment>